<keyword evidence="2" id="KW-1185">Reference proteome</keyword>
<name>A0A397SPC7_9GLOM</name>
<evidence type="ECO:0000313" key="2">
    <source>
        <dbReference type="Proteomes" id="UP000265703"/>
    </source>
</evidence>
<accession>A0A397SPC7</accession>
<dbReference type="OrthoDB" id="2371246at2759"/>
<reference evidence="1 2" key="1">
    <citation type="submission" date="2018-06" db="EMBL/GenBank/DDBJ databases">
        <title>Comparative genomics reveals the genomic features of Rhizophagus irregularis, R. cerebriforme, R. diaphanum and Gigaspora rosea, and their symbiotic lifestyle signature.</title>
        <authorList>
            <person name="Morin E."/>
            <person name="San Clemente H."/>
            <person name="Chen E.C.H."/>
            <person name="De La Providencia I."/>
            <person name="Hainaut M."/>
            <person name="Kuo A."/>
            <person name="Kohler A."/>
            <person name="Murat C."/>
            <person name="Tang N."/>
            <person name="Roy S."/>
            <person name="Loubradou J."/>
            <person name="Henrissat B."/>
            <person name="Grigoriev I.V."/>
            <person name="Corradi N."/>
            <person name="Roux C."/>
            <person name="Martin F.M."/>
        </authorList>
    </citation>
    <scope>NUCLEOTIDE SEQUENCE [LARGE SCALE GENOMIC DNA]</scope>
    <source>
        <strain evidence="1 2">DAOM 227022</strain>
    </source>
</reference>
<dbReference type="EMBL" id="QKYT01000362">
    <property type="protein sequence ID" value="RIA86466.1"/>
    <property type="molecule type" value="Genomic_DNA"/>
</dbReference>
<comment type="caution">
    <text evidence="1">The sequence shown here is derived from an EMBL/GenBank/DDBJ whole genome shotgun (WGS) entry which is preliminary data.</text>
</comment>
<dbReference type="AlphaFoldDB" id="A0A397SPC7"/>
<gene>
    <name evidence="1" type="ORF">C1645_329803</name>
</gene>
<sequence>MPSAPKFEPACISPAKQEVISPISHQSSNYKSNTGELFISSQYIKQPKGTMLRLRDGRVITVV</sequence>
<evidence type="ECO:0000313" key="1">
    <source>
        <dbReference type="EMBL" id="RIA86466.1"/>
    </source>
</evidence>
<protein>
    <submittedName>
        <fullName evidence="1">Uncharacterized protein</fullName>
    </submittedName>
</protein>
<dbReference type="Proteomes" id="UP000265703">
    <property type="component" value="Unassembled WGS sequence"/>
</dbReference>
<proteinExistence type="predicted"/>
<organism evidence="1 2">
    <name type="scientific">Glomus cerebriforme</name>
    <dbReference type="NCBI Taxonomy" id="658196"/>
    <lineage>
        <taxon>Eukaryota</taxon>
        <taxon>Fungi</taxon>
        <taxon>Fungi incertae sedis</taxon>
        <taxon>Mucoromycota</taxon>
        <taxon>Glomeromycotina</taxon>
        <taxon>Glomeromycetes</taxon>
        <taxon>Glomerales</taxon>
        <taxon>Glomeraceae</taxon>
        <taxon>Glomus</taxon>
    </lineage>
</organism>